<gene>
    <name evidence="9" type="ORF">DCF25_18650</name>
</gene>
<protein>
    <submittedName>
        <fullName evidence="9">Transcriptional repressor</fullName>
    </submittedName>
</protein>
<organism evidence="9 10">
    <name type="scientific">Leptolyngbya foveolarum</name>
    <dbReference type="NCBI Taxonomy" id="47253"/>
    <lineage>
        <taxon>Bacteria</taxon>
        <taxon>Bacillati</taxon>
        <taxon>Cyanobacteriota</taxon>
        <taxon>Cyanophyceae</taxon>
        <taxon>Leptolyngbyales</taxon>
        <taxon>Leptolyngbyaceae</taxon>
        <taxon>Leptolyngbya group</taxon>
        <taxon>Leptolyngbya</taxon>
    </lineage>
</organism>
<evidence type="ECO:0000256" key="1">
    <source>
        <dbReference type="ARBA" id="ARBA00007957"/>
    </source>
</evidence>
<reference evidence="9 10" key="2">
    <citation type="submission" date="2018-06" db="EMBL/GenBank/DDBJ databases">
        <title>Metagenomic assembly of (sub)arctic Cyanobacteria and their associated microbiome from non-axenic cultures.</title>
        <authorList>
            <person name="Baurain D."/>
        </authorList>
    </citation>
    <scope>NUCLEOTIDE SEQUENCE [LARGE SCALE GENOMIC DNA]</scope>
    <source>
        <strain evidence="9">ULC129bin1</strain>
    </source>
</reference>
<proteinExistence type="inferred from homology"/>
<dbReference type="CDD" id="cd07153">
    <property type="entry name" value="Fur_like"/>
    <property type="match status" value="1"/>
</dbReference>
<dbReference type="Proteomes" id="UP000249354">
    <property type="component" value="Unassembled WGS sequence"/>
</dbReference>
<dbReference type="InterPro" id="IPR043135">
    <property type="entry name" value="Fur_C"/>
</dbReference>
<dbReference type="GO" id="GO:0045892">
    <property type="term" value="P:negative regulation of DNA-templated transcription"/>
    <property type="evidence" value="ECO:0007669"/>
    <property type="project" value="TreeGrafter"/>
</dbReference>
<dbReference type="Pfam" id="PF01475">
    <property type="entry name" value="FUR"/>
    <property type="match status" value="1"/>
</dbReference>
<feature type="binding site" evidence="7">
    <location>
        <position position="90"/>
    </location>
    <ligand>
        <name>Zn(2+)</name>
        <dbReference type="ChEBI" id="CHEBI:29105"/>
    </ligand>
</feature>
<dbReference type="Gene3D" id="3.30.1490.190">
    <property type="match status" value="1"/>
</dbReference>
<dbReference type="GO" id="GO:0008270">
    <property type="term" value="F:zinc ion binding"/>
    <property type="evidence" value="ECO:0007669"/>
    <property type="project" value="TreeGrafter"/>
</dbReference>
<evidence type="ECO:0000313" key="10">
    <source>
        <dbReference type="Proteomes" id="UP000249354"/>
    </source>
</evidence>
<evidence type="ECO:0000256" key="3">
    <source>
        <dbReference type="ARBA" id="ARBA00022833"/>
    </source>
</evidence>
<comment type="similarity">
    <text evidence="1">Belongs to the Fur family.</text>
</comment>
<dbReference type="InterPro" id="IPR002481">
    <property type="entry name" value="FUR"/>
</dbReference>
<evidence type="ECO:0000256" key="8">
    <source>
        <dbReference type="PIRSR" id="PIRSR602481-2"/>
    </source>
</evidence>
<evidence type="ECO:0000256" key="5">
    <source>
        <dbReference type="ARBA" id="ARBA00023125"/>
    </source>
</evidence>
<keyword evidence="5" id="KW-0238">DNA-binding</keyword>
<dbReference type="GO" id="GO:1900376">
    <property type="term" value="P:regulation of secondary metabolite biosynthetic process"/>
    <property type="evidence" value="ECO:0007669"/>
    <property type="project" value="TreeGrafter"/>
</dbReference>
<reference evidence="10" key="1">
    <citation type="submission" date="2018-04" db="EMBL/GenBank/DDBJ databases">
        <authorList>
            <person name="Cornet L."/>
        </authorList>
    </citation>
    <scope>NUCLEOTIDE SEQUENCE [LARGE SCALE GENOMIC DNA]</scope>
</reference>
<comment type="caution">
    <text evidence="9">The sequence shown here is derived from an EMBL/GenBank/DDBJ whole genome shotgun (WGS) entry which is preliminary data.</text>
</comment>
<dbReference type="Gene3D" id="1.10.10.10">
    <property type="entry name" value="Winged helix-like DNA-binding domain superfamily/Winged helix DNA-binding domain"/>
    <property type="match status" value="1"/>
</dbReference>
<evidence type="ECO:0000256" key="2">
    <source>
        <dbReference type="ARBA" id="ARBA00022491"/>
    </source>
</evidence>
<keyword evidence="7" id="KW-0479">Metal-binding</keyword>
<evidence type="ECO:0000313" key="9">
    <source>
        <dbReference type="EMBL" id="PZO11862.1"/>
    </source>
</evidence>
<feature type="binding site" evidence="8">
    <location>
        <position position="119"/>
    </location>
    <ligand>
        <name>Fe cation</name>
        <dbReference type="ChEBI" id="CHEBI:24875"/>
    </ligand>
</feature>
<dbReference type="GO" id="GO:0003700">
    <property type="term" value="F:DNA-binding transcription factor activity"/>
    <property type="evidence" value="ECO:0007669"/>
    <property type="project" value="InterPro"/>
</dbReference>
<dbReference type="AlphaFoldDB" id="A0A2W4TSE6"/>
<dbReference type="GO" id="GO:0000976">
    <property type="term" value="F:transcription cis-regulatory region binding"/>
    <property type="evidence" value="ECO:0007669"/>
    <property type="project" value="TreeGrafter"/>
</dbReference>
<comment type="cofactor">
    <cofactor evidence="8">
        <name>Mn(2+)</name>
        <dbReference type="ChEBI" id="CHEBI:29035"/>
    </cofactor>
    <cofactor evidence="8">
        <name>Fe(2+)</name>
        <dbReference type="ChEBI" id="CHEBI:29033"/>
    </cofactor>
    <text evidence="8">Binds 1 Mn(2+) or Fe(2+) ion per subunit.</text>
</comment>
<dbReference type="EMBL" id="QBMC01000167">
    <property type="protein sequence ID" value="PZO11862.1"/>
    <property type="molecule type" value="Genomic_DNA"/>
</dbReference>
<evidence type="ECO:0000256" key="7">
    <source>
        <dbReference type="PIRSR" id="PIRSR602481-1"/>
    </source>
</evidence>
<feature type="binding site" evidence="7">
    <location>
        <position position="130"/>
    </location>
    <ligand>
        <name>Zn(2+)</name>
        <dbReference type="ChEBI" id="CHEBI:29105"/>
    </ligand>
</feature>
<name>A0A2W4TSE6_9CYAN</name>
<evidence type="ECO:0000256" key="6">
    <source>
        <dbReference type="ARBA" id="ARBA00023163"/>
    </source>
</evidence>
<sequence>MNTVSSLKSRLTRAQKQIHYLLEQSGETLTAQAIYQRLKEQQQPTGLATVYRSLRSLQVKGLAQARALPNGEWAYGLTSDDSHYLTCLNCGTSVPVEDCPVHSLEEKLGQSSHFQIFYHTLEFFGLCAPCTRRLEAESP</sequence>
<accession>A0A2W4TSE6</accession>
<evidence type="ECO:0000256" key="4">
    <source>
        <dbReference type="ARBA" id="ARBA00023015"/>
    </source>
</evidence>
<comment type="cofactor">
    <cofactor evidence="7">
        <name>Zn(2+)</name>
        <dbReference type="ChEBI" id="CHEBI:29105"/>
    </cofactor>
    <text evidence="7">Binds 1 zinc ion per subunit.</text>
</comment>
<keyword evidence="8" id="KW-0408">Iron</keyword>
<dbReference type="InterPro" id="IPR036390">
    <property type="entry name" value="WH_DNA-bd_sf"/>
</dbReference>
<keyword evidence="3 7" id="KW-0862">Zinc</keyword>
<dbReference type="SUPFAM" id="SSF46785">
    <property type="entry name" value="Winged helix' DNA-binding domain"/>
    <property type="match status" value="1"/>
</dbReference>
<keyword evidence="2" id="KW-0678">Repressor</keyword>
<feature type="binding site" evidence="7">
    <location>
        <position position="87"/>
    </location>
    <ligand>
        <name>Zn(2+)</name>
        <dbReference type="ChEBI" id="CHEBI:29105"/>
    </ligand>
</feature>
<keyword evidence="6" id="KW-0804">Transcription</keyword>
<dbReference type="PANTHER" id="PTHR33202">
    <property type="entry name" value="ZINC UPTAKE REGULATION PROTEIN"/>
    <property type="match status" value="1"/>
</dbReference>
<dbReference type="PANTHER" id="PTHR33202:SF19">
    <property type="entry name" value="FERRIC UPTAKE REGULATION PROTEIN"/>
    <property type="match status" value="1"/>
</dbReference>
<dbReference type="InterPro" id="IPR036388">
    <property type="entry name" value="WH-like_DNA-bd_sf"/>
</dbReference>
<feature type="binding site" evidence="7">
    <location>
        <position position="127"/>
    </location>
    <ligand>
        <name>Zn(2+)</name>
        <dbReference type="ChEBI" id="CHEBI:29105"/>
    </ligand>
</feature>
<keyword evidence="4" id="KW-0805">Transcription regulation</keyword>